<name>A0A346QW70_9BBAC</name>
<evidence type="ECO:0000313" key="1">
    <source>
        <dbReference type="EMBL" id="AXS01170.1"/>
    </source>
</evidence>
<protein>
    <submittedName>
        <fullName evidence="1">Me53</fullName>
    </submittedName>
</protein>
<dbReference type="Pfam" id="PF06061">
    <property type="entry name" value="Baculo_ME53"/>
    <property type="match status" value="1"/>
</dbReference>
<dbReference type="InterPro" id="IPR010336">
    <property type="entry name" value="Baculo_ME53"/>
</dbReference>
<sequence length="298" mass="34396">MDKRARFLSQELRHALMFMVDFAHLSVHGHPNVLMFTPVCHGCGKTFHDIYKQSHNSYMFMVIKSWLDNNNNNNIKFSCLACKRAPVEDVIELYPSFSLANLKKLLYNGTLKKFVFSFRPPSKKRCCRVGVELTELARVLEDVVASKGANEEIESVSLCEASSGAVVARDCVYHLRVDWGSELTFSEPSQFTRDLLNKSGGGEYYLEVISRDYEEFQPFYVYFHHGSVASCNACANKVVVKNKKTYPVLFCGKCGFTDPSYWTGDVYPFWLDRYDYKRTYWKCHKKINLMLYDVDVTL</sequence>
<dbReference type="GO" id="GO:0003677">
    <property type="term" value="F:DNA binding"/>
    <property type="evidence" value="ECO:0007669"/>
    <property type="project" value="InterPro"/>
</dbReference>
<reference evidence="1" key="1">
    <citation type="journal article" date="2018" name="PLoS ONE">
        <title>Genomic analysis of an Argentinean isolate of Spodoptera frugiperda granulovirus reveals that various baculoviruses code for Lef-7 proteins with three F-box domains.</title>
        <authorList>
            <person name="Ferrelli M.L."/>
            <person name="Pidre M.L."/>
            <person name="Ghiringhelli P.D."/>
            <person name="Torres S."/>
            <person name="Fabre M.L."/>
            <person name="Masson T."/>
            <person name="Cedola M.T."/>
            <person name="Sciocco-Cap A."/>
            <person name="Romanowski V."/>
        </authorList>
    </citation>
    <scope>NUCLEOTIDE SEQUENCE</scope>
    <source>
        <strain evidence="1">ARG</strain>
    </source>
</reference>
<dbReference type="EMBL" id="MH170055">
    <property type="protein sequence ID" value="AXS01170.1"/>
    <property type="molecule type" value="Genomic_DNA"/>
</dbReference>
<dbReference type="GO" id="GO:0008270">
    <property type="term" value="F:zinc ion binding"/>
    <property type="evidence" value="ECO:0007669"/>
    <property type="project" value="InterPro"/>
</dbReference>
<accession>A0A346QW70</accession>
<proteinExistence type="predicted"/>
<organism evidence="1">
    <name type="scientific">Spodoptera frugiperda granulovirus</name>
    <dbReference type="NCBI Taxonomy" id="307454"/>
    <lineage>
        <taxon>Viruses</taxon>
        <taxon>Viruses incertae sedis</taxon>
        <taxon>Naldaviricetes</taxon>
        <taxon>Lefavirales</taxon>
        <taxon>Baculoviridae</taxon>
        <taxon>Betabaculovirus</taxon>
        <taxon>Betabaculovirus spofrugiperdae</taxon>
    </lineage>
</organism>